<keyword evidence="5 6" id="KW-0472">Membrane</keyword>
<feature type="transmembrane region" description="Helical" evidence="6">
    <location>
        <begin position="75"/>
        <end position="103"/>
    </location>
</feature>
<evidence type="ECO:0000256" key="5">
    <source>
        <dbReference type="ARBA" id="ARBA00023136"/>
    </source>
</evidence>
<dbReference type="InterPro" id="IPR044880">
    <property type="entry name" value="NCX_ion-bd_dom_sf"/>
</dbReference>
<feature type="transmembrane region" description="Helical" evidence="6">
    <location>
        <begin position="356"/>
        <end position="378"/>
    </location>
</feature>
<evidence type="ECO:0000256" key="2">
    <source>
        <dbReference type="ARBA" id="ARBA00022448"/>
    </source>
</evidence>
<evidence type="ECO:0000313" key="10">
    <source>
        <dbReference type="Proteomes" id="UP001178507"/>
    </source>
</evidence>
<dbReference type="PANTHER" id="PTHR12266">
    <property type="entry name" value="NA+/CA2+ K+ INDEPENDENT EXCHANGER"/>
    <property type="match status" value="1"/>
</dbReference>
<keyword evidence="3 6" id="KW-0812">Transmembrane</keyword>
<reference evidence="9" key="1">
    <citation type="submission" date="2023-08" db="EMBL/GenBank/DDBJ databases">
        <authorList>
            <person name="Chen Y."/>
            <person name="Shah S."/>
            <person name="Dougan E. K."/>
            <person name="Thang M."/>
            <person name="Chan C."/>
        </authorList>
    </citation>
    <scope>NUCLEOTIDE SEQUENCE</scope>
</reference>
<protein>
    <recommendedName>
        <fullName evidence="8">Sodium/calcium exchanger membrane region domain-containing protein</fullName>
    </recommendedName>
</protein>
<feature type="transmembrane region" description="Helical" evidence="6">
    <location>
        <begin position="185"/>
        <end position="203"/>
    </location>
</feature>
<accession>A0AA36JGG8</accession>
<dbReference type="Gene3D" id="1.20.1420.30">
    <property type="entry name" value="NCX, central ion-binding region"/>
    <property type="match status" value="2"/>
</dbReference>
<keyword evidence="10" id="KW-1185">Reference proteome</keyword>
<evidence type="ECO:0000259" key="8">
    <source>
        <dbReference type="Pfam" id="PF01699"/>
    </source>
</evidence>
<keyword evidence="4 6" id="KW-1133">Transmembrane helix</keyword>
<feature type="domain" description="Sodium/calcium exchanger membrane region" evidence="8">
    <location>
        <begin position="364"/>
        <end position="519"/>
    </location>
</feature>
<dbReference type="AlphaFoldDB" id="A0AA36JGG8"/>
<organism evidence="9 10">
    <name type="scientific">Effrenium voratum</name>
    <dbReference type="NCBI Taxonomy" id="2562239"/>
    <lineage>
        <taxon>Eukaryota</taxon>
        <taxon>Sar</taxon>
        <taxon>Alveolata</taxon>
        <taxon>Dinophyceae</taxon>
        <taxon>Suessiales</taxon>
        <taxon>Symbiodiniaceae</taxon>
        <taxon>Effrenium</taxon>
    </lineage>
</organism>
<dbReference type="Pfam" id="PF01699">
    <property type="entry name" value="Na_Ca_ex"/>
    <property type="match status" value="2"/>
</dbReference>
<evidence type="ECO:0000256" key="3">
    <source>
        <dbReference type="ARBA" id="ARBA00022692"/>
    </source>
</evidence>
<dbReference type="GO" id="GO:0008324">
    <property type="term" value="F:monoatomic cation transmembrane transporter activity"/>
    <property type="evidence" value="ECO:0007669"/>
    <property type="project" value="TreeGrafter"/>
</dbReference>
<keyword evidence="7" id="KW-0732">Signal</keyword>
<comment type="caution">
    <text evidence="9">The sequence shown here is derived from an EMBL/GenBank/DDBJ whole genome shotgun (WGS) entry which is preliminary data.</text>
</comment>
<feature type="signal peptide" evidence="7">
    <location>
        <begin position="1"/>
        <end position="17"/>
    </location>
</feature>
<feature type="transmembrane region" description="Helical" evidence="6">
    <location>
        <begin position="152"/>
        <end position="170"/>
    </location>
</feature>
<dbReference type="GO" id="GO:0016020">
    <property type="term" value="C:membrane"/>
    <property type="evidence" value="ECO:0007669"/>
    <property type="project" value="UniProtKB-SubCell"/>
</dbReference>
<dbReference type="EMBL" id="CAUJNA010003602">
    <property type="protein sequence ID" value="CAJ1405775.1"/>
    <property type="molecule type" value="Genomic_DNA"/>
</dbReference>
<proteinExistence type="predicted"/>
<evidence type="ECO:0000256" key="7">
    <source>
        <dbReference type="SAM" id="SignalP"/>
    </source>
</evidence>
<feature type="transmembrane region" description="Helical" evidence="6">
    <location>
        <begin position="428"/>
        <end position="453"/>
    </location>
</feature>
<sequence>MRLKFIATCLLWLHAHAVRPSLSVRRLNGTLAQDEEVILDARAPNESETCEQCQGVLMNYLTVLQTTTRPRVTGAALILAATFLTWLMVDTAQLFFLPALLYWSRRMHLSPEMAAATLLALGNGAPDAADAVAAAQLQDLPLGLSDLTGSNLCSLTINNALVLLIAYLATRNGEKLTTLSKPGHYQVLLVFYCAAIVLLIFGLRKAVVNFWVGCALPALYAVYVLWLAFVNAEENDNISRARRRSSVTDVAMENALACLSPPTESTEMLPWLLMLPFTVLRLACIPPCDLRWDMSRRFLHAVCPIGNYVVCLMAGYLDLPSVKEGVAIGAVLVLLSVSIFAFGAKPTVYKGALEHLPWFYTLMAIVALVSSIMWLGMLSSEITSLLEGVFRHFEMNRLRSGFTLLAWGNCAGDLVASYSLAVMGKYSLALNGLVASQFFNMAVGFGTSLILVTAEDKELTVFAHGWPLAVRDPLLACAVALAMTVATLAVFSIRDVHVQSPMWAIVLGTIYMVFLIYMWVNTRVDAPLQIGAD</sequence>
<evidence type="ECO:0000256" key="4">
    <source>
        <dbReference type="ARBA" id="ARBA00022989"/>
    </source>
</evidence>
<gene>
    <name evidence="9" type="ORF">EVOR1521_LOCUS27905</name>
</gene>
<feature type="transmembrane region" description="Helical" evidence="6">
    <location>
        <begin position="503"/>
        <end position="520"/>
    </location>
</feature>
<feature type="chain" id="PRO_5041260151" description="Sodium/calcium exchanger membrane region domain-containing protein" evidence="7">
    <location>
        <begin position="18"/>
        <end position="533"/>
    </location>
</feature>
<dbReference type="InterPro" id="IPR004837">
    <property type="entry name" value="NaCa_Exmemb"/>
</dbReference>
<dbReference type="InterPro" id="IPR051359">
    <property type="entry name" value="CaCA_antiporter"/>
</dbReference>
<evidence type="ECO:0000313" key="9">
    <source>
        <dbReference type="EMBL" id="CAJ1405775.1"/>
    </source>
</evidence>
<feature type="transmembrane region" description="Helical" evidence="6">
    <location>
        <begin position="398"/>
        <end position="416"/>
    </location>
</feature>
<keyword evidence="2" id="KW-0813">Transport</keyword>
<evidence type="ECO:0000256" key="1">
    <source>
        <dbReference type="ARBA" id="ARBA00004141"/>
    </source>
</evidence>
<comment type="subcellular location">
    <subcellularLocation>
        <location evidence="1">Membrane</location>
        <topology evidence="1">Multi-pass membrane protein</topology>
    </subcellularLocation>
</comment>
<feature type="transmembrane region" description="Helical" evidence="6">
    <location>
        <begin position="473"/>
        <end position="491"/>
    </location>
</feature>
<feature type="transmembrane region" description="Helical" evidence="6">
    <location>
        <begin position="210"/>
        <end position="229"/>
    </location>
</feature>
<dbReference type="PANTHER" id="PTHR12266:SF0">
    <property type="entry name" value="MITOCHONDRIAL SODIUM_CALCIUM EXCHANGER PROTEIN"/>
    <property type="match status" value="1"/>
</dbReference>
<feature type="domain" description="Sodium/calcium exchanger membrane region" evidence="8">
    <location>
        <begin position="83"/>
        <end position="227"/>
    </location>
</feature>
<evidence type="ECO:0000256" key="6">
    <source>
        <dbReference type="SAM" id="Phobius"/>
    </source>
</evidence>
<name>A0AA36JGG8_9DINO</name>
<feature type="transmembrane region" description="Helical" evidence="6">
    <location>
        <begin position="325"/>
        <end position="344"/>
    </location>
</feature>
<feature type="transmembrane region" description="Helical" evidence="6">
    <location>
        <begin position="298"/>
        <end position="319"/>
    </location>
</feature>
<dbReference type="Proteomes" id="UP001178507">
    <property type="component" value="Unassembled WGS sequence"/>
</dbReference>